<accession>A0A4P7N1A0</accession>
<gene>
    <name evidence="1" type="ORF">PoMZ_09262</name>
</gene>
<sequence>MLWDNFKRLWRINFSVFTKKDIFNTRNGLGVNTFIYYGRIYILANYYGIGRLMDILLQKFHQILVKSKIPKTNFNDIVAMVRFYYAKLVPEKLKRLVVYYISCNLEILWKIKEF</sequence>
<organism evidence="1 2">
    <name type="scientific">Pyricularia oryzae</name>
    <name type="common">Rice blast fungus</name>
    <name type="synonym">Magnaporthe oryzae</name>
    <dbReference type="NCBI Taxonomy" id="318829"/>
    <lineage>
        <taxon>Eukaryota</taxon>
        <taxon>Fungi</taxon>
        <taxon>Dikarya</taxon>
        <taxon>Ascomycota</taxon>
        <taxon>Pezizomycotina</taxon>
        <taxon>Sordariomycetes</taxon>
        <taxon>Sordariomycetidae</taxon>
        <taxon>Magnaporthales</taxon>
        <taxon>Pyriculariaceae</taxon>
        <taxon>Pyricularia</taxon>
    </lineage>
</organism>
<evidence type="ECO:0000313" key="2">
    <source>
        <dbReference type="Proteomes" id="UP000294847"/>
    </source>
</evidence>
<protein>
    <submittedName>
        <fullName evidence="1">Uncharacterized protein</fullName>
    </submittedName>
</protein>
<dbReference type="AlphaFoldDB" id="A0A4P7N1A0"/>
<proteinExistence type="predicted"/>
<name>A0A4P7N1A0_PYROR</name>
<evidence type="ECO:0000313" key="1">
    <source>
        <dbReference type="EMBL" id="QBZ53574.1"/>
    </source>
</evidence>
<reference evidence="1 2" key="1">
    <citation type="journal article" date="2019" name="Mol. Biol. Evol.">
        <title>Blast fungal genomes show frequent chromosomal changes, gene gains and losses, and effector gene turnover.</title>
        <authorList>
            <person name="Gomez Luciano L.B."/>
            <person name="Jason Tsai I."/>
            <person name="Chuma I."/>
            <person name="Tosa Y."/>
            <person name="Chen Y.H."/>
            <person name="Li J.Y."/>
            <person name="Li M.Y."/>
            <person name="Jade Lu M.Y."/>
            <person name="Nakayashiki H."/>
            <person name="Li W.H."/>
        </authorList>
    </citation>
    <scope>NUCLEOTIDE SEQUENCE [LARGE SCALE GENOMIC DNA]</scope>
    <source>
        <strain evidence="1">MZ5-1-6</strain>
    </source>
</reference>
<dbReference type="Proteomes" id="UP000294847">
    <property type="component" value="Chromosome 1"/>
</dbReference>
<dbReference type="EMBL" id="CP034204">
    <property type="protein sequence ID" value="QBZ53574.1"/>
    <property type="molecule type" value="Genomic_DNA"/>
</dbReference>